<protein>
    <recommendedName>
        <fullName evidence="3">PEHE domain-containing protein</fullName>
    </recommendedName>
</protein>
<dbReference type="Proteomes" id="UP000594260">
    <property type="component" value="Unplaced"/>
</dbReference>
<feature type="region of interest" description="Disordered" evidence="2">
    <location>
        <begin position="1"/>
        <end position="77"/>
    </location>
</feature>
<feature type="region of interest" description="Disordered" evidence="2">
    <location>
        <begin position="237"/>
        <end position="272"/>
    </location>
</feature>
<organism evidence="4 5">
    <name type="scientific">Varroa destructor</name>
    <name type="common">Honeybee mite</name>
    <dbReference type="NCBI Taxonomy" id="109461"/>
    <lineage>
        <taxon>Eukaryota</taxon>
        <taxon>Metazoa</taxon>
        <taxon>Ecdysozoa</taxon>
        <taxon>Arthropoda</taxon>
        <taxon>Chelicerata</taxon>
        <taxon>Arachnida</taxon>
        <taxon>Acari</taxon>
        <taxon>Parasitiformes</taxon>
        <taxon>Mesostigmata</taxon>
        <taxon>Gamasina</taxon>
        <taxon>Dermanyssoidea</taxon>
        <taxon>Varroidae</taxon>
        <taxon>Varroa</taxon>
    </lineage>
</organism>
<dbReference type="Gene3D" id="6.10.250.3170">
    <property type="match status" value="1"/>
</dbReference>
<feature type="compositionally biased region" description="Polar residues" evidence="2">
    <location>
        <begin position="103"/>
        <end position="132"/>
    </location>
</feature>
<dbReference type="RefSeq" id="XP_022655124.1">
    <property type="nucleotide sequence ID" value="XM_022799389.1"/>
</dbReference>
<feature type="domain" description="PEHE" evidence="3">
    <location>
        <begin position="317"/>
        <end position="448"/>
    </location>
</feature>
<proteinExistence type="predicted"/>
<dbReference type="SMART" id="SM01300">
    <property type="entry name" value="PEHE"/>
    <property type="match status" value="1"/>
</dbReference>
<sequence length="463" mass="51844">MGAPPKMGQHNSQQRRLPLGLSSASQQELSATANQGPQRSISKPNRARIVPPVKRPVHPRLAKMATPPSPKRGRASELVKLSIGTGYFSRPVLELTRRKHRSTSSAISPPEVNNCTAATSPTVVNGISPTEISKTKNEDRKTSISTSASHDLGEASSGSVHFEEVVVIKQEPPGTPIEGRPVEQLMQEELLAQKDAEIKKLQCEISRLREQVARLEEQVADNESMKPPRDTLRNRFEQQRSVVSGSSARLRQLESLGKKSRKSVRLKDLTEDTKSGKAPFEEVFGDPMRPMTVMPYALYQRVIDLDEDSECRHVSGSIEVPSWREKPVECMAEGRRTSDNPSHEATGDEVYLKRHLKLETDEKRRKRWDRQWMLEQKNFERARRRQARRRSSLTATQLGAGTSLGSSQKASLGSFPRSRIGQRVNSLFPSGSRLQAVELAEQVPVVAWGCSVPQIKHREFSFK</sequence>
<feature type="coiled-coil region" evidence="1">
    <location>
        <begin position="191"/>
        <end position="225"/>
    </location>
</feature>
<keyword evidence="5" id="KW-1185">Reference proteome</keyword>
<dbReference type="CTD" id="35121"/>
<dbReference type="GO" id="GO:0072487">
    <property type="term" value="C:MSL complex"/>
    <property type="evidence" value="ECO:0007669"/>
    <property type="project" value="InterPro"/>
</dbReference>
<dbReference type="InterPro" id="IPR026711">
    <property type="entry name" value="Msl-1"/>
</dbReference>
<evidence type="ECO:0000259" key="3">
    <source>
        <dbReference type="PROSITE" id="PS52052"/>
    </source>
</evidence>
<evidence type="ECO:0000313" key="4">
    <source>
        <dbReference type="EnsemblMetazoa" id="XP_022655126"/>
    </source>
</evidence>
<keyword evidence="1" id="KW-0175">Coiled coil</keyword>
<dbReference type="PANTHER" id="PTHR21656">
    <property type="entry name" value="MALE-SPECIFIC LETHAL-1 PROTEIN"/>
    <property type="match status" value="1"/>
</dbReference>
<evidence type="ECO:0000313" key="5">
    <source>
        <dbReference type="Proteomes" id="UP000594260"/>
    </source>
</evidence>
<name>A0A7M7K3N9_VARDE</name>
<dbReference type="OrthoDB" id="6022555at2759"/>
<feature type="compositionally biased region" description="Polar residues" evidence="2">
    <location>
        <begin position="392"/>
        <end position="411"/>
    </location>
</feature>
<dbReference type="RefSeq" id="XP_022655126.1">
    <property type="nucleotide sequence ID" value="XM_022799391.1"/>
</dbReference>
<dbReference type="InParanoid" id="A0A7M7K3N9"/>
<dbReference type="InterPro" id="IPR029332">
    <property type="entry name" value="PEHE_dom"/>
</dbReference>
<dbReference type="EnsemblMetazoa" id="XM_022799390">
    <property type="protein sequence ID" value="XP_022655125"/>
    <property type="gene ID" value="LOC111247879"/>
</dbReference>
<dbReference type="Pfam" id="PF15275">
    <property type="entry name" value="PEHE"/>
    <property type="match status" value="1"/>
</dbReference>
<dbReference type="PROSITE" id="PS52052">
    <property type="entry name" value="PEHE"/>
    <property type="match status" value="1"/>
</dbReference>
<feature type="region of interest" description="Disordered" evidence="2">
    <location>
        <begin position="380"/>
        <end position="416"/>
    </location>
</feature>
<feature type="compositionally biased region" description="Basic residues" evidence="2">
    <location>
        <begin position="382"/>
        <end position="391"/>
    </location>
</feature>
<reference evidence="4" key="1">
    <citation type="submission" date="2021-01" db="UniProtKB">
        <authorList>
            <consortium name="EnsemblMetazoa"/>
        </authorList>
    </citation>
    <scope>IDENTIFICATION</scope>
</reference>
<feature type="compositionally biased region" description="Polar residues" evidence="2">
    <location>
        <begin position="239"/>
        <end position="249"/>
    </location>
</feature>
<dbReference type="SUPFAM" id="SSF161270">
    <property type="entry name" value="PspA lactotransferrin-binding region"/>
    <property type="match status" value="1"/>
</dbReference>
<dbReference type="EnsemblMetazoa" id="XM_022799391">
    <property type="protein sequence ID" value="XP_022655126"/>
    <property type="gene ID" value="LOC111247879"/>
</dbReference>
<dbReference type="RefSeq" id="XP_022655125.1">
    <property type="nucleotide sequence ID" value="XM_022799390.1"/>
</dbReference>
<dbReference type="EnsemblMetazoa" id="XM_022799389">
    <property type="protein sequence ID" value="XP_022655124"/>
    <property type="gene ID" value="LOC111247879"/>
</dbReference>
<dbReference type="GO" id="GO:0003682">
    <property type="term" value="F:chromatin binding"/>
    <property type="evidence" value="ECO:0007669"/>
    <property type="project" value="TreeGrafter"/>
</dbReference>
<feature type="compositionally biased region" description="Basic and acidic residues" evidence="2">
    <location>
        <begin position="133"/>
        <end position="142"/>
    </location>
</feature>
<feature type="region of interest" description="Disordered" evidence="2">
    <location>
        <begin position="96"/>
        <end position="157"/>
    </location>
</feature>
<accession>A0A7M7K3N9</accession>
<evidence type="ECO:0000256" key="2">
    <source>
        <dbReference type="SAM" id="MobiDB-lite"/>
    </source>
</evidence>
<feature type="compositionally biased region" description="Polar residues" evidence="2">
    <location>
        <begin position="22"/>
        <end position="43"/>
    </location>
</feature>
<evidence type="ECO:0000256" key="1">
    <source>
        <dbReference type="SAM" id="Coils"/>
    </source>
</evidence>
<dbReference type="KEGG" id="vde:111247879"/>
<dbReference type="PANTHER" id="PTHR21656:SF2">
    <property type="entry name" value="MALE-SPECIFIC LETHAL 1 HOMOLOG"/>
    <property type="match status" value="1"/>
</dbReference>
<dbReference type="GeneID" id="111247879"/>
<dbReference type="AlphaFoldDB" id="A0A7M7K3N9"/>